<organism evidence="1">
    <name type="scientific">viral metagenome</name>
    <dbReference type="NCBI Taxonomy" id="1070528"/>
    <lineage>
        <taxon>unclassified sequences</taxon>
        <taxon>metagenomes</taxon>
        <taxon>organismal metagenomes</taxon>
    </lineage>
</organism>
<name>A0A6M3LV62_9ZZZZ</name>
<dbReference type="Gene3D" id="1.10.10.10">
    <property type="entry name" value="Winged helix-like DNA-binding domain superfamily/Winged helix DNA-binding domain"/>
    <property type="match status" value="1"/>
</dbReference>
<dbReference type="AlphaFoldDB" id="A0A6M3LV62"/>
<evidence type="ECO:0000313" key="2">
    <source>
        <dbReference type="EMBL" id="QJB02699.1"/>
    </source>
</evidence>
<gene>
    <name evidence="1" type="ORF">MM171A01259_0004</name>
    <name evidence="2" type="ORF">MM171B01091_0017</name>
</gene>
<dbReference type="EMBL" id="MT143801">
    <property type="protein sequence ID" value="QJB02699.1"/>
    <property type="molecule type" value="Genomic_DNA"/>
</dbReference>
<evidence type="ECO:0000313" key="1">
    <source>
        <dbReference type="EMBL" id="QJA99187.1"/>
    </source>
</evidence>
<sequence>MTQPTSNTVEQPFSLVKSPINSQLPLFPNSMTPHSNFHIYSIRGNIDKVRRLTSYYGVSYDHRVLTKGVFLKQFDRVRDFLKYVLGFSVGERDFTLGLLEYWAYYGKCYPKIADLTHKPGCSESTAHRALRKLKDLGLARVIERYLEPRRRQISNLLLLHKLLILIARYLAEHGVAFYEKWLKPYLTMPGREFWSQIFLAPGDRAGPLIPA</sequence>
<proteinExistence type="predicted"/>
<dbReference type="InterPro" id="IPR036388">
    <property type="entry name" value="WH-like_DNA-bd_sf"/>
</dbReference>
<reference evidence="1" key="1">
    <citation type="submission" date="2020-03" db="EMBL/GenBank/DDBJ databases">
        <title>The deep terrestrial virosphere.</title>
        <authorList>
            <person name="Holmfeldt K."/>
            <person name="Nilsson E."/>
            <person name="Simone D."/>
            <person name="Lopez-Fernandez M."/>
            <person name="Wu X."/>
            <person name="de Brujin I."/>
            <person name="Lundin D."/>
            <person name="Andersson A."/>
            <person name="Bertilsson S."/>
            <person name="Dopson M."/>
        </authorList>
    </citation>
    <scope>NUCLEOTIDE SEQUENCE</scope>
    <source>
        <strain evidence="1">MM171A01259</strain>
        <strain evidence="2">MM171B01091</strain>
    </source>
</reference>
<dbReference type="EMBL" id="MT143634">
    <property type="protein sequence ID" value="QJA99187.1"/>
    <property type="molecule type" value="Genomic_DNA"/>
</dbReference>
<dbReference type="Pfam" id="PF13730">
    <property type="entry name" value="HTH_36"/>
    <property type="match status" value="1"/>
</dbReference>
<accession>A0A6M3LV62</accession>
<protein>
    <submittedName>
        <fullName evidence="1">Putative DNA binding, helix-turn-helix domain containing protein</fullName>
    </submittedName>
</protein>